<protein>
    <submittedName>
        <fullName evidence="1">Uncharacterized protein</fullName>
    </submittedName>
</protein>
<keyword evidence="2" id="KW-1185">Reference proteome</keyword>
<evidence type="ECO:0000313" key="2">
    <source>
        <dbReference type="Proteomes" id="UP000265520"/>
    </source>
</evidence>
<accession>A0A392U9K4</accession>
<comment type="caution">
    <text evidence="1">The sequence shown here is derived from an EMBL/GenBank/DDBJ whole genome shotgun (WGS) entry which is preliminary data.</text>
</comment>
<name>A0A392U9K4_9FABA</name>
<reference evidence="1 2" key="1">
    <citation type="journal article" date="2018" name="Front. Plant Sci.">
        <title>Red Clover (Trifolium pratense) and Zigzag Clover (T. medium) - A Picture of Genomic Similarities and Differences.</title>
        <authorList>
            <person name="Dluhosova J."/>
            <person name="Istvanek J."/>
            <person name="Nedelnik J."/>
            <person name="Repkova J."/>
        </authorList>
    </citation>
    <scope>NUCLEOTIDE SEQUENCE [LARGE SCALE GENOMIC DNA]</scope>
    <source>
        <strain evidence="2">cv. 10/8</strain>
        <tissue evidence="1">Leaf</tissue>
    </source>
</reference>
<dbReference type="Proteomes" id="UP000265520">
    <property type="component" value="Unassembled WGS sequence"/>
</dbReference>
<evidence type="ECO:0000313" key="1">
    <source>
        <dbReference type="EMBL" id="MCI69130.1"/>
    </source>
</evidence>
<sequence length="70" mass="7891">MVTASILHCSNDVQLCQPLPPCCRKSLNIYHPCSNKRIKTLHRIVLSSSTSGTVVVTPPSNRKFPRHYCR</sequence>
<organism evidence="1 2">
    <name type="scientific">Trifolium medium</name>
    <dbReference type="NCBI Taxonomy" id="97028"/>
    <lineage>
        <taxon>Eukaryota</taxon>
        <taxon>Viridiplantae</taxon>
        <taxon>Streptophyta</taxon>
        <taxon>Embryophyta</taxon>
        <taxon>Tracheophyta</taxon>
        <taxon>Spermatophyta</taxon>
        <taxon>Magnoliopsida</taxon>
        <taxon>eudicotyledons</taxon>
        <taxon>Gunneridae</taxon>
        <taxon>Pentapetalae</taxon>
        <taxon>rosids</taxon>
        <taxon>fabids</taxon>
        <taxon>Fabales</taxon>
        <taxon>Fabaceae</taxon>
        <taxon>Papilionoideae</taxon>
        <taxon>50 kb inversion clade</taxon>
        <taxon>NPAAA clade</taxon>
        <taxon>Hologalegina</taxon>
        <taxon>IRL clade</taxon>
        <taxon>Trifolieae</taxon>
        <taxon>Trifolium</taxon>
    </lineage>
</organism>
<dbReference type="AlphaFoldDB" id="A0A392U9K4"/>
<dbReference type="EMBL" id="LXQA010749807">
    <property type="protein sequence ID" value="MCI69130.1"/>
    <property type="molecule type" value="Genomic_DNA"/>
</dbReference>
<proteinExistence type="predicted"/>